<sequence length="103" mass="11555">MRHTGDVGALVRLVPYSTSRASQNSASSNSPNTRLSLQMTYISWPRTTMVVIEGYEAINPKRRTWQCSVVRQRRSLEEKHESSSLLCITNGSSRTVAWQAGAR</sequence>
<gene>
    <name evidence="1" type="ORF">HPB50_003575</name>
</gene>
<dbReference type="Proteomes" id="UP000821845">
    <property type="component" value="Chromosome 2"/>
</dbReference>
<keyword evidence="2" id="KW-1185">Reference proteome</keyword>
<reference evidence="1" key="1">
    <citation type="submission" date="2020-05" db="EMBL/GenBank/DDBJ databases">
        <title>Large-scale comparative analyses of tick genomes elucidate their genetic diversity and vector capacities.</title>
        <authorList>
            <person name="Jia N."/>
            <person name="Wang J."/>
            <person name="Shi W."/>
            <person name="Du L."/>
            <person name="Sun Y."/>
            <person name="Zhan W."/>
            <person name="Jiang J."/>
            <person name="Wang Q."/>
            <person name="Zhang B."/>
            <person name="Ji P."/>
            <person name="Sakyi L.B."/>
            <person name="Cui X."/>
            <person name="Yuan T."/>
            <person name="Jiang B."/>
            <person name="Yang W."/>
            <person name="Lam T.T.-Y."/>
            <person name="Chang Q."/>
            <person name="Ding S."/>
            <person name="Wang X."/>
            <person name="Zhu J."/>
            <person name="Ruan X."/>
            <person name="Zhao L."/>
            <person name="Wei J."/>
            <person name="Que T."/>
            <person name="Du C."/>
            <person name="Cheng J."/>
            <person name="Dai P."/>
            <person name="Han X."/>
            <person name="Huang E."/>
            <person name="Gao Y."/>
            <person name="Liu J."/>
            <person name="Shao H."/>
            <person name="Ye R."/>
            <person name="Li L."/>
            <person name="Wei W."/>
            <person name="Wang X."/>
            <person name="Wang C."/>
            <person name="Yang T."/>
            <person name="Huo Q."/>
            <person name="Li W."/>
            <person name="Guo W."/>
            <person name="Chen H."/>
            <person name="Zhou L."/>
            <person name="Ni X."/>
            <person name="Tian J."/>
            <person name="Zhou Y."/>
            <person name="Sheng Y."/>
            <person name="Liu T."/>
            <person name="Pan Y."/>
            <person name="Xia L."/>
            <person name="Li J."/>
            <person name="Zhao F."/>
            <person name="Cao W."/>
        </authorList>
    </citation>
    <scope>NUCLEOTIDE SEQUENCE</scope>
    <source>
        <strain evidence="1">Hyas-2018</strain>
    </source>
</reference>
<proteinExistence type="predicted"/>
<dbReference type="EMBL" id="CM023482">
    <property type="protein sequence ID" value="KAH6937680.1"/>
    <property type="molecule type" value="Genomic_DNA"/>
</dbReference>
<organism evidence="1 2">
    <name type="scientific">Hyalomma asiaticum</name>
    <name type="common">Tick</name>
    <dbReference type="NCBI Taxonomy" id="266040"/>
    <lineage>
        <taxon>Eukaryota</taxon>
        <taxon>Metazoa</taxon>
        <taxon>Ecdysozoa</taxon>
        <taxon>Arthropoda</taxon>
        <taxon>Chelicerata</taxon>
        <taxon>Arachnida</taxon>
        <taxon>Acari</taxon>
        <taxon>Parasitiformes</taxon>
        <taxon>Ixodida</taxon>
        <taxon>Ixodoidea</taxon>
        <taxon>Ixodidae</taxon>
        <taxon>Hyalomminae</taxon>
        <taxon>Hyalomma</taxon>
    </lineage>
</organism>
<accession>A0ACB7SSU9</accession>
<evidence type="ECO:0000313" key="2">
    <source>
        <dbReference type="Proteomes" id="UP000821845"/>
    </source>
</evidence>
<name>A0ACB7SSU9_HYAAI</name>
<protein>
    <submittedName>
        <fullName evidence="1">Uncharacterized protein</fullName>
    </submittedName>
</protein>
<evidence type="ECO:0000313" key="1">
    <source>
        <dbReference type="EMBL" id="KAH6937680.1"/>
    </source>
</evidence>
<comment type="caution">
    <text evidence="1">The sequence shown here is derived from an EMBL/GenBank/DDBJ whole genome shotgun (WGS) entry which is preliminary data.</text>
</comment>